<feature type="region of interest" description="Disordered" evidence="1">
    <location>
        <begin position="187"/>
        <end position="206"/>
    </location>
</feature>
<name>A0A937DAT0_9FLAO</name>
<organism evidence="2 3">
    <name type="scientific">Aquimarina mytili</name>
    <dbReference type="NCBI Taxonomy" id="874423"/>
    <lineage>
        <taxon>Bacteria</taxon>
        <taxon>Pseudomonadati</taxon>
        <taxon>Bacteroidota</taxon>
        <taxon>Flavobacteriia</taxon>
        <taxon>Flavobacteriales</taxon>
        <taxon>Flavobacteriaceae</taxon>
        <taxon>Aquimarina</taxon>
    </lineage>
</organism>
<keyword evidence="3" id="KW-1185">Reference proteome</keyword>
<dbReference type="AlphaFoldDB" id="A0A937DAT0"/>
<gene>
    <name evidence="2" type="ORF">JJQ60_10070</name>
</gene>
<evidence type="ECO:0000313" key="2">
    <source>
        <dbReference type="EMBL" id="MBL0683863.1"/>
    </source>
</evidence>
<evidence type="ECO:0008006" key="4">
    <source>
        <dbReference type="Google" id="ProtNLM"/>
    </source>
</evidence>
<accession>A0A937DAT0</accession>
<proteinExistence type="predicted"/>
<evidence type="ECO:0000313" key="3">
    <source>
        <dbReference type="Proteomes" id="UP000651057"/>
    </source>
</evidence>
<dbReference type="Proteomes" id="UP000651057">
    <property type="component" value="Unassembled WGS sequence"/>
</dbReference>
<dbReference type="EMBL" id="JAERQJ010000003">
    <property type="protein sequence ID" value="MBL0683863.1"/>
    <property type="molecule type" value="Genomic_DNA"/>
</dbReference>
<protein>
    <recommendedName>
        <fullName evidence="4">DUF4157 domain-containing protein</fullName>
    </recommendedName>
</protein>
<dbReference type="RefSeq" id="WP_201919255.1">
    <property type="nucleotide sequence ID" value="NZ_BAABAX010000005.1"/>
</dbReference>
<sequence>MKAQADTIQESQKEIVQRVRQETGSGGEATIVDNRPTRVIQQKLKSAMSEPKKPIQLKPSGATKFQKIAFQMGNQYGVDTSALKATHNSSFPAKLNAEATIQGNNIHFAPGMDTDYNMRHEVAHAIDNTIHGTPKGNRVVNGKKVDTTREKVVDRMAKGSKTQLGTKKNAGLTKRVDMFGGGIQRQEISKPQNKEKNDPVKKSLESPNNSVYQLHVYEKKSFFFKRNERRIESYDRLVDLLDIELDNVSDHWRRDIAATLWDKFNASTSDHITLKDIKNEISLQKKGAKEAFSFFSKGFYFKSGNRKNERLKNQENYDNRDVKEYGWLDEAGKAIEEKLMGMKEDLRVDFYYNEQAENAINNANALVSRKILGQGGKTHDNDKKLKNHDYVFGYLAHVNTPMTPKRYMFPNQAAIDRWKRHNDYDKKDFLNMVASGTITGAAAGNPDLAVDYSLMQGGRRRRRDFMSHMSAPGTLLQAGDLLDEDKTEYKARIKKNTTPGKIVGAQEGRNRAKLKEYKELTRAEGILKDLIEHIKIKWWQSLEHYKGNDADYEKKDKIETDIVNLLGLDGEDFIAYLTKNVVRVQVLYPRRDYLASHTIESIEEYYDFEEYNDYVQRGNIYKKMVKKDDTDELQDDWEILTETSEKEDMNNFKEEIKQYKG</sequence>
<reference evidence="2" key="1">
    <citation type="submission" date="2021-01" db="EMBL/GenBank/DDBJ databases">
        <authorList>
            <person name="Zhong Y.L."/>
        </authorList>
    </citation>
    <scope>NUCLEOTIDE SEQUENCE</scope>
    <source>
        <strain evidence="2">KCTC 23302</strain>
    </source>
</reference>
<comment type="caution">
    <text evidence="2">The sequence shown here is derived from an EMBL/GenBank/DDBJ whole genome shotgun (WGS) entry which is preliminary data.</text>
</comment>
<feature type="compositionally biased region" description="Basic and acidic residues" evidence="1">
    <location>
        <begin position="192"/>
        <end position="204"/>
    </location>
</feature>
<evidence type="ECO:0000256" key="1">
    <source>
        <dbReference type="SAM" id="MobiDB-lite"/>
    </source>
</evidence>